<dbReference type="AlphaFoldDB" id="A0A379FRV7"/>
<sequence length="45" mass="5219">MIKEIAIKSQYNPLFIQLDLVVKTRIPNYLAEAMLKKIIIIFDIG</sequence>
<name>A0A379FRV7_PRORE</name>
<protein>
    <submittedName>
        <fullName evidence="1">Uncharacterized protein</fullName>
    </submittedName>
</protein>
<evidence type="ECO:0000313" key="1">
    <source>
        <dbReference type="EMBL" id="SUC31489.1"/>
    </source>
</evidence>
<accession>A0A379FRV7</accession>
<dbReference type="EMBL" id="UGTZ01000001">
    <property type="protein sequence ID" value="SUC31489.1"/>
    <property type="molecule type" value="Genomic_DNA"/>
</dbReference>
<organism evidence="1 2">
    <name type="scientific">Providencia rettgeri</name>
    <dbReference type="NCBI Taxonomy" id="587"/>
    <lineage>
        <taxon>Bacteria</taxon>
        <taxon>Pseudomonadati</taxon>
        <taxon>Pseudomonadota</taxon>
        <taxon>Gammaproteobacteria</taxon>
        <taxon>Enterobacterales</taxon>
        <taxon>Morganellaceae</taxon>
        <taxon>Providencia</taxon>
    </lineage>
</organism>
<evidence type="ECO:0000313" key="2">
    <source>
        <dbReference type="Proteomes" id="UP000254208"/>
    </source>
</evidence>
<dbReference type="Proteomes" id="UP000254208">
    <property type="component" value="Unassembled WGS sequence"/>
</dbReference>
<reference evidence="1 2" key="1">
    <citation type="submission" date="2018-06" db="EMBL/GenBank/DDBJ databases">
        <authorList>
            <consortium name="Pathogen Informatics"/>
            <person name="Doyle S."/>
        </authorList>
    </citation>
    <scope>NUCLEOTIDE SEQUENCE [LARGE SCALE GENOMIC DNA]</scope>
    <source>
        <strain evidence="1 2">NCTC11801</strain>
    </source>
</reference>
<proteinExistence type="predicted"/>
<gene>
    <name evidence="1" type="ORF">NCTC11801_02440</name>
</gene>